<evidence type="ECO:0000313" key="2">
    <source>
        <dbReference type="WBParaSite" id="PS1159_v2.g22114.t1"/>
    </source>
</evidence>
<dbReference type="WBParaSite" id="PS1159_v2.g22114.t1">
    <property type="protein sequence ID" value="PS1159_v2.g22114.t1"/>
    <property type="gene ID" value="PS1159_v2.g22114"/>
</dbReference>
<name>A0AC35G0J5_9BILA</name>
<reference evidence="2" key="1">
    <citation type="submission" date="2022-11" db="UniProtKB">
        <authorList>
            <consortium name="WormBaseParasite"/>
        </authorList>
    </citation>
    <scope>IDENTIFICATION</scope>
</reference>
<organism evidence="1 2">
    <name type="scientific">Panagrolaimus sp. PS1159</name>
    <dbReference type="NCBI Taxonomy" id="55785"/>
    <lineage>
        <taxon>Eukaryota</taxon>
        <taxon>Metazoa</taxon>
        <taxon>Ecdysozoa</taxon>
        <taxon>Nematoda</taxon>
        <taxon>Chromadorea</taxon>
        <taxon>Rhabditida</taxon>
        <taxon>Tylenchina</taxon>
        <taxon>Panagrolaimomorpha</taxon>
        <taxon>Panagrolaimoidea</taxon>
        <taxon>Panagrolaimidae</taxon>
        <taxon>Panagrolaimus</taxon>
    </lineage>
</organism>
<protein>
    <submittedName>
        <fullName evidence="2">Uncharacterized protein</fullName>
    </submittedName>
</protein>
<proteinExistence type="predicted"/>
<accession>A0AC35G0J5</accession>
<sequence>MSRHNQTLQTQDNGNTKRKSDAAAAAAAAAGDAGDVEPKAKRVALNDISNTFSNVLLDSTKKPLDKKPFDQKARLCVKADSSLEYDFDKECGKDTVQ</sequence>
<dbReference type="Proteomes" id="UP000887580">
    <property type="component" value="Unplaced"/>
</dbReference>
<evidence type="ECO:0000313" key="1">
    <source>
        <dbReference type="Proteomes" id="UP000887580"/>
    </source>
</evidence>